<dbReference type="PANTHER" id="PTHR37826">
    <property type="entry name" value="FLOTILLIN BAND_7_5 DOMAIN PROTEIN"/>
    <property type="match status" value="1"/>
</dbReference>
<name>A0A845QGL5_9FIRM</name>
<evidence type="ECO:0008006" key="5">
    <source>
        <dbReference type="Google" id="ProtNLM"/>
    </source>
</evidence>
<keyword evidence="4" id="KW-1185">Reference proteome</keyword>
<dbReference type="RefSeq" id="WP_160201312.1">
    <property type="nucleotide sequence ID" value="NZ_QXWK01000008.1"/>
</dbReference>
<dbReference type="AlphaFoldDB" id="A0A845QGL5"/>
<dbReference type="InterPro" id="IPR018649">
    <property type="entry name" value="SHOCT"/>
</dbReference>
<dbReference type="InterPro" id="IPR033880">
    <property type="entry name" value="SPFH_YdjI"/>
</dbReference>
<evidence type="ECO:0000259" key="1">
    <source>
        <dbReference type="Pfam" id="PF09851"/>
    </source>
</evidence>
<dbReference type="CDD" id="cd03408">
    <property type="entry name" value="SPFH_like_u1"/>
    <property type="match status" value="1"/>
</dbReference>
<dbReference type="Proteomes" id="UP000446866">
    <property type="component" value="Unassembled WGS sequence"/>
</dbReference>
<dbReference type="InterPro" id="IPR036013">
    <property type="entry name" value="Band_7/SPFH_dom_sf"/>
</dbReference>
<organism evidence="3 4">
    <name type="scientific">Anaerotruncus colihominis</name>
    <dbReference type="NCBI Taxonomy" id="169435"/>
    <lineage>
        <taxon>Bacteria</taxon>
        <taxon>Bacillati</taxon>
        <taxon>Bacillota</taxon>
        <taxon>Clostridia</taxon>
        <taxon>Eubacteriales</taxon>
        <taxon>Oscillospiraceae</taxon>
        <taxon>Anaerotruncus</taxon>
    </lineage>
</organism>
<evidence type="ECO:0000259" key="2">
    <source>
        <dbReference type="Pfam" id="PF13421"/>
    </source>
</evidence>
<accession>A0A845QGL5</accession>
<evidence type="ECO:0000313" key="3">
    <source>
        <dbReference type="EMBL" id="NBH60989.1"/>
    </source>
</evidence>
<dbReference type="PANTHER" id="PTHR37826:SF2">
    <property type="entry name" value="ZINC-RIBBON DOMAIN-CONTAINING PROTEIN"/>
    <property type="match status" value="1"/>
</dbReference>
<dbReference type="Gene3D" id="3.30.479.30">
    <property type="entry name" value="Band 7 domain"/>
    <property type="match status" value="1"/>
</dbReference>
<feature type="domain" description="SHOCT" evidence="1">
    <location>
        <begin position="299"/>
        <end position="325"/>
    </location>
</feature>
<sequence length="327" mass="36709">MRLFDIVKDQFLDVIEYVDESNKLVVIKFQRKSGNNELKQGSKVIVREGQIAVFLKGGQLADILPPGTYSLNTGNMPVLSTLEGFPYLFTSPVIADLYFLSTRQFIDNKWATKTPIMKRDNDFNMVRIRAFGKFAFRIIDVSKFMREIFGAMGMTKTYDIVGYLSSMVTETFSVVIGETTMSALDLAVEYRKLSAVIQEKLNERTESLGIQFSNIIIESASLPEEVEKMIDEQSGIGMAQKDMSTFTQYQTARAIRDASKQEGGLAGLGTGIALGNQMMNTVQSTLPESNQRKTGKADMLRELKALFDEGILTQEEFEAEKKQILKQ</sequence>
<protein>
    <recommendedName>
        <fullName evidence="5">Virion core protein (Lumpy skin disease virus)</fullName>
    </recommendedName>
</protein>
<feature type="domain" description="SPFH" evidence="2">
    <location>
        <begin position="34"/>
        <end position="236"/>
    </location>
</feature>
<dbReference type="SUPFAM" id="SSF117892">
    <property type="entry name" value="Band 7/SPFH domain"/>
    <property type="match status" value="1"/>
</dbReference>
<evidence type="ECO:0000313" key="4">
    <source>
        <dbReference type="Proteomes" id="UP000446866"/>
    </source>
</evidence>
<reference evidence="3 4" key="1">
    <citation type="submission" date="2018-08" db="EMBL/GenBank/DDBJ databases">
        <title>Murine metabolic-syndrome-specific gut microbial biobank.</title>
        <authorList>
            <person name="Liu C."/>
        </authorList>
    </citation>
    <scope>NUCLEOTIDE SEQUENCE [LARGE SCALE GENOMIC DNA]</scope>
    <source>
        <strain evidence="3 4">28</strain>
    </source>
</reference>
<comment type="caution">
    <text evidence="3">The sequence shown here is derived from an EMBL/GenBank/DDBJ whole genome shotgun (WGS) entry which is preliminary data.</text>
</comment>
<dbReference type="Pfam" id="PF09851">
    <property type="entry name" value="SHOCT"/>
    <property type="match status" value="1"/>
</dbReference>
<gene>
    <name evidence="3" type="ORF">D0435_04900</name>
</gene>
<dbReference type="EMBL" id="QXWK01000008">
    <property type="protein sequence ID" value="NBH60989.1"/>
    <property type="molecule type" value="Genomic_DNA"/>
</dbReference>
<dbReference type="Pfam" id="PF13421">
    <property type="entry name" value="Band_7_1"/>
    <property type="match status" value="1"/>
</dbReference>
<proteinExistence type="predicted"/>